<protein>
    <submittedName>
        <fullName evidence="1">(apollo) hypothetical protein</fullName>
    </submittedName>
</protein>
<dbReference type="Proteomes" id="UP000691718">
    <property type="component" value="Unassembled WGS sequence"/>
</dbReference>
<sequence length="86" mass="9379">MHKVDLFTAGGVTAYNGAYRRQSFSAGGAKASAIPMHNSPSKSRMNDDKTIVVNKSTIKNTTMAEILRNGEALKNEEPPEAWIKVQ</sequence>
<dbReference type="EMBL" id="CAJQZP010000212">
    <property type="protein sequence ID" value="CAG4947296.1"/>
    <property type="molecule type" value="Genomic_DNA"/>
</dbReference>
<accession>A0A8S3W9H2</accession>
<name>A0A8S3W9H2_PARAO</name>
<evidence type="ECO:0000313" key="1">
    <source>
        <dbReference type="EMBL" id="CAG4947296.1"/>
    </source>
</evidence>
<proteinExistence type="predicted"/>
<reference evidence="1" key="1">
    <citation type="submission" date="2021-04" db="EMBL/GenBank/DDBJ databases">
        <authorList>
            <person name="Tunstrom K."/>
        </authorList>
    </citation>
    <scope>NUCLEOTIDE SEQUENCE</scope>
</reference>
<comment type="caution">
    <text evidence="1">The sequence shown here is derived from an EMBL/GenBank/DDBJ whole genome shotgun (WGS) entry which is preliminary data.</text>
</comment>
<gene>
    <name evidence="1" type="ORF">PAPOLLO_LOCUS3577</name>
</gene>
<keyword evidence="2" id="KW-1185">Reference proteome</keyword>
<evidence type="ECO:0000313" key="2">
    <source>
        <dbReference type="Proteomes" id="UP000691718"/>
    </source>
</evidence>
<dbReference type="AlphaFoldDB" id="A0A8S3W9H2"/>
<organism evidence="1 2">
    <name type="scientific">Parnassius apollo</name>
    <name type="common">Apollo butterfly</name>
    <name type="synonym">Papilio apollo</name>
    <dbReference type="NCBI Taxonomy" id="110799"/>
    <lineage>
        <taxon>Eukaryota</taxon>
        <taxon>Metazoa</taxon>
        <taxon>Ecdysozoa</taxon>
        <taxon>Arthropoda</taxon>
        <taxon>Hexapoda</taxon>
        <taxon>Insecta</taxon>
        <taxon>Pterygota</taxon>
        <taxon>Neoptera</taxon>
        <taxon>Endopterygota</taxon>
        <taxon>Lepidoptera</taxon>
        <taxon>Glossata</taxon>
        <taxon>Ditrysia</taxon>
        <taxon>Papilionoidea</taxon>
        <taxon>Papilionidae</taxon>
        <taxon>Parnassiinae</taxon>
        <taxon>Parnassini</taxon>
        <taxon>Parnassius</taxon>
        <taxon>Parnassius</taxon>
    </lineage>
</organism>